<evidence type="ECO:0000256" key="1">
    <source>
        <dbReference type="SAM" id="SignalP"/>
    </source>
</evidence>
<dbReference type="Pfam" id="PF05139">
    <property type="entry name" value="Erythro_esteras"/>
    <property type="match status" value="1"/>
</dbReference>
<dbReference type="Gene3D" id="1.20.1440.30">
    <property type="entry name" value="Biosynthetic Protein domain"/>
    <property type="match status" value="1"/>
</dbReference>
<gene>
    <name evidence="2" type="ORF">FDZ14_34430</name>
</gene>
<sequence>MKNQKVKWCFLSFIVMCFLFCTLMPPAFADTNEKDVEKWKQWIKTNSYSLEPTKNSRKDHLKFLKKVLKGKRIVQLGETTHGSNEMSATKVELIKYLHEELGYDVLAFESGFAETNGAYRQLHDLSSTELMKRSIFGVWYTQEVADLFKYLQEQEKKGDPLTLTGFDIQVMGNLFTKSTYEWIKQVDISKADLFKQTEESMMKLQDQKTEDNFVQEQAKINENYSTLERFVEEHRKELAILSPQQEQDVDILLQSLKLRKETLMRYELPNWNVAHDIPIYDVEQHPMVLRDQMMAENLEYLAEEMYPTEKIIVWGHNYHVRKNNSKVKYAEYGQNFLNNMGDYLPDSFKRQTYTIGIYAYSGASLDSSDNKTVKPVNGEKDPTGLEALLKYGKHSSLFVDFLHAPYNKRTSWIYTPRIALYWGFLKEEMILKEQYDGIIWIEHITPAKII</sequence>
<dbReference type="Gene3D" id="3.30.1870.10">
    <property type="entry name" value="EreA-like, domain 2"/>
    <property type="match status" value="1"/>
</dbReference>
<organism evidence="2 3">
    <name type="scientific">Priestia megaterium</name>
    <name type="common">Bacillus megaterium</name>
    <dbReference type="NCBI Taxonomy" id="1404"/>
    <lineage>
        <taxon>Bacteria</taxon>
        <taxon>Bacillati</taxon>
        <taxon>Bacillota</taxon>
        <taxon>Bacilli</taxon>
        <taxon>Bacillales</taxon>
        <taxon>Bacillaceae</taxon>
        <taxon>Priestia</taxon>
    </lineage>
</organism>
<dbReference type="InterPro" id="IPR052036">
    <property type="entry name" value="Hydrolase/PRTase-associated"/>
</dbReference>
<name>A0A6M6E9J5_PRIMG</name>
<dbReference type="RefSeq" id="WP_171779186.1">
    <property type="nucleotide sequence ID" value="NZ_CP045275.1"/>
</dbReference>
<dbReference type="GO" id="GO:0046677">
    <property type="term" value="P:response to antibiotic"/>
    <property type="evidence" value="ECO:0007669"/>
    <property type="project" value="InterPro"/>
</dbReference>
<dbReference type="EMBL" id="CP045275">
    <property type="protein sequence ID" value="QJX81207.1"/>
    <property type="molecule type" value="Genomic_DNA"/>
</dbReference>
<evidence type="ECO:0000313" key="2">
    <source>
        <dbReference type="EMBL" id="QJX81207.1"/>
    </source>
</evidence>
<dbReference type="PANTHER" id="PTHR31299:SF0">
    <property type="entry name" value="ESTERASE, PUTATIVE (AFU_ORTHOLOGUE AFUA_1G05850)-RELATED"/>
    <property type="match status" value="1"/>
</dbReference>
<keyword evidence="2" id="KW-0378">Hydrolase</keyword>
<dbReference type="SUPFAM" id="SSF159501">
    <property type="entry name" value="EreA/ChaN-like"/>
    <property type="match status" value="1"/>
</dbReference>
<dbReference type="CDD" id="cd14728">
    <property type="entry name" value="Ere-like"/>
    <property type="match status" value="1"/>
</dbReference>
<dbReference type="AlphaFoldDB" id="A0A6M6E9J5"/>
<feature type="chain" id="PRO_5026974198" evidence="1">
    <location>
        <begin position="30"/>
        <end position="450"/>
    </location>
</feature>
<dbReference type="InterPro" id="IPR007815">
    <property type="entry name" value="Emycin_Estase"/>
</dbReference>
<dbReference type="GO" id="GO:0016787">
    <property type="term" value="F:hydrolase activity"/>
    <property type="evidence" value="ECO:0007669"/>
    <property type="project" value="UniProtKB-KW"/>
</dbReference>
<dbReference type="Gene3D" id="3.40.1660.10">
    <property type="entry name" value="EreA-like (biosynthetic domain)"/>
    <property type="match status" value="1"/>
</dbReference>
<keyword evidence="1" id="KW-0732">Signal</keyword>
<keyword evidence="2" id="KW-0614">Plasmid</keyword>
<evidence type="ECO:0000313" key="3">
    <source>
        <dbReference type="Proteomes" id="UP000501076"/>
    </source>
</evidence>
<accession>A0A6M6E9J5</accession>
<feature type="signal peptide" evidence="1">
    <location>
        <begin position="1"/>
        <end position="29"/>
    </location>
</feature>
<proteinExistence type="predicted"/>
<geneLocation type="plasmid" evidence="3">
    <name>pfdu301c</name>
</geneLocation>
<dbReference type="PANTHER" id="PTHR31299">
    <property type="entry name" value="ESTERASE, PUTATIVE (AFU_ORTHOLOGUE AFUA_1G05850)-RELATED"/>
    <property type="match status" value="1"/>
</dbReference>
<protein>
    <submittedName>
        <fullName evidence="2">Hydrolase</fullName>
    </submittedName>
</protein>
<reference evidence="2 3" key="1">
    <citation type="submission" date="2019-10" db="EMBL/GenBank/DDBJ databases">
        <title>Complete genome sequences for adaption low water activity.</title>
        <authorList>
            <person name="Zhao L."/>
            <person name="Zhong J."/>
        </authorList>
    </citation>
    <scope>NUCLEOTIDE SEQUENCE [LARGE SCALE GENOMIC DNA]</scope>
    <source>
        <strain evidence="2 3">FDU301</strain>
        <plasmid evidence="3">pfdu301c</plasmid>
    </source>
</reference>
<dbReference type="Proteomes" id="UP000501076">
    <property type="component" value="Plasmid pFDU301C"/>
</dbReference>